<dbReference type="AlphaFoldDB" id="A0A7G9ZCM2"/>
<evidence type="ECO:0000313" key="6">
    <source>
        <dbReference type="EMBL" id="QNO58006.1"/>
    </source>
</evidence>
<evidence type="ECO:0000256" key="5">
    <source>
        <dbReference type="SAM" id="Phobius"/>
    </source>
</evidence>
<keyword evidence="2 5" id="KW-0812">Transmembrane</keyword>
<organism evidence="6">
    <name type="scientific">Candidatus Methanophaga sp. ANME-1 ERB7</name>
    <dbReference type="NCBI Taxonomy" id="2759913"/>
    <lineage>
        <taxon>Archaea</taxon>
        <taxon>Methanobacteriati</taxon>
        <taxon>Methanobacteriota</taxon>
        <taxon>Stenosarchaea group</taxon>
        <taxon>Methanomicrobia</taxon>
        <taxon>Candidatus Methanophagales</taxon>
        <taxon>Candidatus Methanophagaceae</taxon>
        <taxon>Candidatus Methanophaga</taxon>
    </lineage>
</organism>
<evidence type="ECO:0000256" key="2">
    <source>
        <dbReference type="ARBA" id="ARBA00022692"/>
    </source>
</evidence>
<sequence length="173" mass="20256">MTPYFLIAFMVCLFAYICHTVTHFFEYKGHEFKSRIYENFLTIIIFAGYIAWVFMIFLDPITMDLSDYIAKPLGLLVGLMGLVLFVLSAKAKKGFHELDHLVTEGIYSKIRNPMYLGIILLHVGFPLAAKSLLTLLSAIIWVPLILMWKYWEEKDLGKKFGKEYREYKNRTFF</sequence>
<protein>
    <recommendedName>
        <fullName evidence="7">NnrU domain-containing protein</fullName>
    </recommendedName>
</protein>
<evidence type="ECO:0000256" key="1">
    <source>
        <dbReference type="ARBA" id="ARBA00004127"/>
    </source>
</evidence>
<gene>
    <name evidence="6" type="ORF">FKBFPHBB_00007</name>
</gene>
<keyword evidence="4 5" id="KW-0472">Membrane</keyword>
<evidence type="ECO:0008006" key="7">
    <source>
        <dbReference type="Google" id="ProtNLM"/>
    </source>
</evidence>
<feature type="transmembrane region" description="Helical" evidence="5">
    <location>
        <begin position="6"/>
        <end position="25"/>
    </location>
</feature>
<proteinExistence type="predicted"/>
<comment type="subcellular location">
    <subcellularLocation>
        <location evidence="1">Endomembrane system</location>
        <topology evidence="1">Multi-pass membrane protein</topology>
    </subcellularLocation>
</comment>
<accession>A0A7G9ZCM2</accession>
<feature type="transmembrane region" description="Helical" evidence="5">
    <location>
        <begin position="69"/>
        <end position="89"/>
    </location>
</feature>
<dbReference type="GO" id="GO:0012505">
    <property type="term" value="C:endomembrane system"/>
    <property type="evidence" value="ECO:0007669"/>
    <property type="project" value="UniProtKB-SubCell"/>
</dbReference>
<dbReference type="Gene3D" id="1.20.120.1630">
    <property type="match status" value="1"/>
</dbReference>
<name>A0A7G9ZCM2_9EURY</name>
<reference evidence="6" key="1">
    <citation type="submission" date="2020-06" db="EMBL/GenBank/DDBJ databases">
        <title>Unique genomic features of the anaerobic methanotrophic archaea.</title>
        <authorList>
            <person name="Chadwick G.L."/>
            <person name="Skennerton C.T."/>
            <person name="Laso-Perez R."/>
            <person name="Leu A.O."/>
            <person name="Speth D.R."/>
            <person name="Yu H."/>
            <person name="Morgan-Lang C."/>
            <person name="Hatzenpichler R."/>
            <person name="Goudeau D."/>
            <person name="Malmstrom R."/>
            <person name="Brazelton W.J."/>
            <person name="Woyke T."/>
            <person name="Hallam S.J."/>
            <person name="Tyson G.W."/>
            <person name="Wegener G."/>
            <person name="Boetius A."/>
            <person name="Orphan V."/>
        </authorList>
    </citation>
    <scope>NUCLEOTIDE SEQUENCE</scope>
</reference>
<evidence type="ECO:0000256" key="3">
    <source>
        <dbReference type="ARBA" id="ARBA00022989"/>
    </source>
</evidence>
<dbReference type="Pfam" id="PF04191">
    <property type="entry name" value="PEMT"/>
    <property type="match status" value="1"/>
</dbReference>
<keyword evidence="3 5" id="KW-1133">Transmembrane helix</keyword>
<dbReference type="InterPro" id="IPR007318">
    <property type="entry name" value="Phopholipid_MeTrfase"/>
</dbReference>
<dbReference type="EMBL" id="MT631710">
    <property type="protein sequence ID" value="QNO58006.1"/>
    <property type="molecule type" value="Genomic_DNA"/>
</dbReference>
<feature type="transmembrane region" description="Helical" evidence="5">
    <location>
        <begin position="37"/>
        <end position="57"/>
    </location>
</feature>
<evidence type="ECO:0000256" key="4">
    <source>
        <dbReference type="ARBA" id="ARBA00023136"/>
    </source>
</evidence>